<dbReference type="AlphaFoldDB" id="A0A8T0XI24"/>
<evidence type="ECO:0000259" key="2">
    <source>
        <dbReference type="Pfam" id="PF09280"/>
    </source>
</evidence>
<dbReference type="PRINTS" id="PR01839">
    <property type="entry name" value="RAD23PROTEIN"/>
</dbReference>
<dbReference type="GO" id="GO:0043130">
    <property type="term" value="F:ubiquitin binding"/>
    <property type="evidence" value="ECO:0007669"/>
    <property type="project" value="UniProtKB-UniRule"/>
</dbReference>
<dbReference type="InterPro" id="IPR015360">
    <property type="entry name" value="XPC-bd"/>
</dbReference>
<reference evidence="3" key="1">
    <citation type="submission" date="2020-05" db="EMBL/GenBank/DDBJ databases">
        <title>WGS assembly of Panicum virgatum.</title>
        <authorList>
            <person name="Lovell J.T."/>
            <person name="Jenkins J."/>
            <person name="Shu S."/>
            <person name="Juenger T.E."/>
            <person name="Schmutz J."/>
        </authorList>
    </citation>
    <scope>NUCLEOTIDE SEQUENCE</scope>
    <source>
        <strain evidence="3">AP13</strain>
    </source>
</reference>
<feature type="domain" description="XPC-binding" evidence="2">
    <location>
        <begin position="1"/>
        <end position="29"/>
    </location>
</feature>
<keyword evidence="1" id="KW-0234">DNA repair</keyword>
<gene>
    <name evidence="3" type="ORF">PVAP13_1KG321520</name>
</gene>
<dbReference type="GO" id="GO:0043161">
    <property type="term" value="P:proteasome-mediated ubiquitin-dependent protein catabolic process"/>
    <property type="evidence" value="ECO:0007669"/>
    <property type="project" value="UniProtKB-UniRule"/>
</dbReference>
<evidence type="ECO:0000313" key="4">
    <source>
        <dbReference type="Proteomes" id="UP000823388"/>
    </source>
</evidence>
<dbReference type="GO" id="GO:0006289">
    <property type="term" value="P:nucleotide-excision repair"/>
    <property type="evidence" value="ECO:0007669"/>
    <property type="project" value="UniProtKB-UniRule"/>
</dbReference>
<evidence type="ECO:0000256" key="1">
    <source>
        <dbReference type="RuleBase" id="RU367049"/>
    </source>
</evidence>
<dbReference type="SUPFAM" id="SSF101238">
    <property type="entry name" value="XPC-binding domain"/>
    <property type="match status" value="1"/>
</dbReference>
<comment type="similarity">
    <text evidence="1">Belongs to the RAD23 family.</text>
</comment>
<keyword evidence="1" id="KW-0963">Cytoplasm</keyword>
<dbReference type="GO" id="GO:0005634">
    <property type="term" value="C:nucleus"/>
    <property type="evidence" value="ECO:0007669"/>
    <property type="project" value="UniProtKB-SubCell"/>
</dbReference>
<dbReference type="Pfam" id="PF09280">
    <property type="entry name" value="XPC-binding"/>
    <property type="match status" value="1"/>
</dbReference>
<comment type="subcellular location">
    <subcellularLocation>
        <location evidence="1">Nucleus</location>
    </subcellularLocation>
    <subcellularLocation>
        <location evidence="1">Cytoplasm</location>
    </subcellularLocation>
</comment>
<comment type="caution">
    <text evidence="3">The sequence shown here is derived from an EMBL/GenBank/DDBJ whole genome shotgun (WGS) entry which is preliminary data.</text>
</comment>
<dbReference type="InterPro" id="IPR004806">
    <property type="entry name" value="Rad23"/>
</dbReference>
<dbReference type="GO" id="GO:0031593">
    <property type="term" value="F:polyubiquitin modification-dependent protein binding"/>
    <property type="evidence" value="ECO:0007669"/>
    <property type="project" value="UniProtKB-UniRule"/>
</dbReference>
<dbReference type="GO" id="GO:0003684">
    <property type="term" value="F:damaged DNA binding"/>
    <property type="evidence" value="ECO:0007669"/>
    <property type="project" value="UniProtKB-UniRule"/>
</dbReference>
<proteinExistence type="inferred from homology"/>
<name>A0A8T0XI24_PANVG</name>
<keyword evidence="4" id="KW-1185">Reference proteome</keyword>
<dbReference type="InterPro" id="IPR036353">
    <property type="entry name" value="XPC-bd_sf"/>
</dbReference>
<keyword evidence="1" id="KW-0539">Nucleus</keyword>
<keyword evidence="1" id="KW-0227">DNA damage</keyword>
<accession>A0A8T0XI24</accession>
<sequence length="76" mass="8632">MLQQLGKQNPQILRLIQENQAEFLRFLNETLEGGARGNILGQLAAEMPHAVTVAPEEREAIQRVHLFIIQLIWSSL</sequence>
<evidence type="ECO:0000313" key="3">
    <source>
        <dbReference type="EMBL" id="KAG2658885.1"/>
    </source>
</evidence>
<organism evidence="3 4">
    <name type="scientific">Panicum virgatum</name>
    <name type="common">Blackwell switchgrass</name>
    <dbReference type="NCBI Taxonomy" id="38727"/>
    <lineage>
        <taxon>Eukaryota</taxon>
        <taxon>Viridiplantae</taxon>
        <taxon>Streptophyta</taxon>
        <taxon>Embryophyta</taxon>
        <taxon>Tracheophyta</taxon>
        <taxon>Spermatophyta</taxon>
        <taxon>Magnoliopsida</taxon>
        <taxon>Liliopsida</taxon>
        <taxon>Poales</taxon>
        <taxon>Poaceae</taxon>
        <taxon>PACMAD clade</taxon>
        <taxon>Panicoideae</taxon>
        <taxon>Panicodae</taxon>
        <taxon>Paniceae</taxon>
        <taxon>Panicinae</taxon>
        <taxon>Panicum</taxon>
        <taxon>Panicum sect. Hiantes</taxon>
    </lineage>
</organism>
<dbReference type="EMBL" id="CM029037">
    <property type="protein sequence ID" value="KAG2658885.1"/>
    <property type="molecule type" value="Genomic_DNA"/>
</dbReference>
<comment type="function">
    <text evidence="1">Multiubiquitin chain receptor involved in modulation of proteasomal degradation. Involved in nucleotide excision repair.</text>
</comment>
<protein>
    <recommendedName>
        <fullName evidence="1">Ubiquitin receptor RAD23</fullName>
    </recommendedName>
    <alternativeName>
        <fullName evidence="1">DNA repair protein RAD23</fullName>
    </alternativeName>
</protein>
<dbReference type="Gene3D" id="1.10.10.540">
    <property type="entry name" value="XPC-binding domain"/>
    <property type="match status" value="1"/>
</dbReference>
<dbReference type="Proteomes" id="UP000823388">
    <property type="component" value="Chromosome 1K"/>
</dbReference>
<dbReference type="GO" id="GO:0005737">
    <property type="term" value="C:cytoplasm"/>
    <property type="evidence" value="ECO:0007669"/>
    <property type="project" value="UniProtKB-SubCell"/>
</dbReference>